<dbReference type="SMART" id="SM00575">
    <property type="entry name" value="ZnF_PMZ"/>
    <property type="match status" value="1"/>
</dbReference>
<dbReference type="InterPro" id="IPR007527">
    <property type="entry name" value="Znf_SWIM"/>
</dbReference>
<keyword evidence="7" id="KW-0804">Transcription</keyword>
<accession>A0AAP0GWE8</accession>
<keyword evidence="3 9" id="KW-0863">Zinc-finger</keyword>
<keyword evidence="4" id="KW-0862">Zinc</keyword>
<evidence type="ECO:0000256" key="4">
    <source>
        <dbReference type="ARBA" id="ARBA00022833"/>
    </source>
</evidence>
<evidence type="ECO:0000256" key="7">
    <source>
        <dbReference type="ARBA" id="ARBA00023163"/>
    </source>
</evidence>
<comment type="caution">
    <text evidence="13">The sequence shown here is derived from an EMBL/GenBank/DDBJ whole genome shotgun (WGS) entry which is preliminary data.</text>
</comment>
<evidence type="ECO:0000256" key="9">
    <source>
        <dbReference type="PROSITE-ProRule" id="PRU00047"/>
    </source>
</evidence>
<dbReference type="GO" id="GO:0005634">
    <property type="term" value="C:nucleus"/>
    <property type="evidence" value="ECO:0007669"/>
    <property type="project" value="UniProtKB-SubCell"/>
</dbReference>
<protein>
    <recommendedName>
        <fullName evidence="15">Transposase</fullName>
    </recommendedName>
</protein>
<feature type="domain" description="CCHC-type" evidence="11">
    <location>
        <begin position="601"/>
        <end position="616"/>
    </location>
</feature>
<dbReference type="InterPro" id="IPR001878">
    <property type="entry name" value="Znf_CCHC"/>
</dbReference>
<evidence type="ECO:0008006" key="15">
    <source>
        <dbReference type="Google" id="ProtNLM"/>
    </source>
</evidence>
<keyword evidence="5" id="KW-0805">Transcription regulation</keyword>
<dbReference type="InterPro" id="IPR018289">
    <property type="entry name" value="MULE_transposase_dom"/>
</dbReference>
<dbReference type="AlphaFoldDB" id="A0AAP0GWE8"/>
<name>A0AAP0GWE8_9ASTR</name>
<keyword evidence="8" id="KW-0539">Nucleus</keyword>
<dbReference type="SUPFAM" id="SSF101936">
    <property type="entry name" value="DNA-binding pseudobarrel domain"/>
    <property type="match status" value="1"/>
</dbReference>
<evidence type="ECO:0000259" key="12">
    <source>
        <dbReference type="PROSITE" id="PS50966"/>
    </source>
</evidence>
<dbReference type="GO" id="GO:0003677">
    <property type="term" value="F:DNA binding"/>
    <property type="evidence" value="ECO:0007669"/>
    <property type="project" value="UniProtKB-KW"/>
</dbReference>
<keyword evidence="2" id="KW-0479">Metal-binding</keyword>
<evidence type="ECO:0000313" key="14">
    <source>
        <dbReference type="Proteomes" id="UP001408789"/>
    </source>
</evidence>
<dbReference type="Pfam" id="PF04434">
    <property type="entry name" value="SWIM"/>
    <property type="match status" value="1"/>
</dbReference>
<dbReference type="PROSITE" id="PS50158">
    <property type="entry name" value="ZF_CCHC"/>
    <property type="match status" value="1"/>
</dbReference>
<dbReference type="PANTHER" id="PTHR31973:SF185">
    <property type="entry name" value="TRANSPOSASE, MUDR, PLANT, MULE TRANSPOSASE DOMAIN-CONTAINING PROTEIN"/>
    <property type="match status" value="1"/>
</dbReference>
<dbReference type="Pfam" id="PF03108">
    <property type="entry name" value="DBD_Tnp_Mut"/>
    <property type="match status" value="1"/>
</dbReference>
<evidence type="ECO:0000256" key="1">
    <source>
        <dbReference type="ARBA" id="ARBA00004123"/>
    </source>
</evidence>
<dbReference type="InterPro" id="IPR015300">
    <property type="entry name" value="DNA-bd_pseudobarrel_sf"/>
</dbReference>
<evidence type="ECO:0000256" key="8">
    <source>
        <dbReference type="ARBA" id="ARBA00023242"/>
    </source>
</evidence>
<dbReference type="InterPro" id="IPR006564">
    <property type="entry name" value="Znf_PMZ"/>
</dbReference>
<comment type="subcellular location">
    <subcellularLocation>
        <location evidence="1">Nucleus</location>
    </subcellularLocation>
</comment>
<evidence type="ECO:0000256" key="10">
    <source>
        <dbReference type="SAM" id="MobiDB-lite"/>
    </source>
</evidence>
<evidence type="ECO:0000256" key="5">
    <source>
        <dbReference type="ARBA" id="ARBA00023015"/>
    </source>
</evidence>
<feature type="domain" description="SWIM-type" evidence="12">
    <location>
        <begin position="486"/>
        <end position="527"/>
    </location>
</feature>
<sequence length="919" mass="104837">MPDLNNQLTIDLPESLNLCEKPNSVFKPIPMHPSPAHTVAKVKKQILSNARVFEGAIFRDKAELKLQVGLMCVEDCFQIKVVKSSTRRYQAVCQSTGCEWVIRSYRYSESHKFYVKHFNNHHTCSRTQTYPHIRQANKKVVAHLIKEGLDIGGRTYRGKEIIHDIREKYKIQISYRQAWRGKSYALELLQGTSGDSFCQLPYYFYNLELSNPGTVTDIMVDDENRFEMCFMAIGVAVQSYINCLRSVIIVDGAHLKGEFKGTMFLAVAMDGNNQILPLAYGIGKTESGESWTWFLSKLKECIGSQEPLSVVSDRAASISLGVQNVFPQAFHGICCRHLLMNLNLGSSKAARKHKAMWWKACKSYRISDCEESLQELCVAVPHVRDILENVDISKWSRAHSPGARFNIMTSNSAESMNALSVNSRHLPITKLLEFFRASVQEWYFERRQKAAEHPNQVLTDWATKKIGKKIPHCATWKVSGIDPTHFQVADRFRTGLVDLDDRTCSCRVWQLSGLPCGHVIAVSRFLKQTDVSNLAMVWFTRDVYKLTYTHSIKPLPDESEWERPHHLIKLLPPLMNKRQSGRPRANKRIPSQGEEITQVSCTRCGEAGHHRDTCQKPMPSQVLKQSDPCEAHQGPINVEQSDFREFPLPPDAVQLHFPDLHFPNIPPNHRITLWYSEDQHWEVGFGIRNMLLSFTHGWSDVVQGIPLFQNYWVTFTRVSAERYDMVVYSPNCCDIRDLIQNEPVVADDVDVDTDDDNSNDSDDDVVVLDGWDGGDLEDVNVNNQEAGVAGGEHGEVVNVDAIDVADVEAGVDVEDANAENEEDEEILFDRVIIARARFRLPQDMVPIALLQHHTYLVFRFEDVYSEALVINQEMSRGRPRFWVSGWTNFVRSSGIQIGQQMRLRYRHRAVTWEILLSNV</sequence>
<dbReference type="PROSITE" id="PS50966">
    <property type="entry name" value="ZF_SWIM"/>
    <property type="match status" value="1"/>
</dbReference>
<keyword evidence="6" id="KW-0238">DNA-binding</keyword>
<evidence type="ECO:0000256" key="6">
    <source>
        <dbReference type="ARBA" id="ARBA00023125"/>
    </source>
</evidence>
<dbReference type="Proteomes" id="UP001408789">
    <property type="component" value="Unassembled WGS sequence"/>
</dbReference>
<evidence type="ECO:0000313" key="13">
    <source>
        <dbReference type="EMBL" id="KAK9065818.1"/>
    </source>
</evidence>
<proteinExistence type="predicted"/>
<organism evidence="13 14">
    <name type="scientific">Deinandra increscens subsp. villosa</name>
    <dbReference type="NCBI Taxonomy" id="3103831"/>
    <lineage>
        <taxon>Eukaryota</taxon>
        <taxon>Viridiplantae</taxon>
        <taxon>Streptophyta</taxon>
        <taxon>Embryophyta</taxon>
        <taxon>Tracheophyta</taxon>
        <taxon>Spermatophyta</taxon>
        <taxon>Magnoliopsida</taxon>
        <taxon>eudicotyledons</taxon>
        <taxon>Gunneridae</taxon>
        <taxon>Pentapetalae</taxon>
        <taxon>asterids</taxon>
        <taxon>campanulids</taxon>
        <taxon>Asterales</taxon>
        <taxon>Asteraceae</taxon>
        <taxon>Asteroideae</taxon>
        <taxon>Heliantheae alliance</taxon>
        <taxon>Madieae</taxon>
        <taxon>Madiinae</taxon>
        <taxon>Deinandra</taxon>
    </lineage>
</organism>
<dbReference type="EMBL" id="JBCNJP010000016">
    <property type="protein sequence ID" value="KAK9065818.1"/>
    <property type="molecule type" value="Genomic_DNA"/>
</dbReference>
<keyword evidence="14" id="KW-1185">Reference proteome</keyword>
<evidence type="ECO:0000256" key="3">
    <source>
        <dbReference type="ARBA" id="ARBA00022771"/>
    </source>
</evidence>
<dbReference type="PANTHER" id="PTHR31973">
    <property type="entry name" value="POLYPROTEIN, PUTATIVE-RELATED"/>
    <property type="match status" value="1"/>
</dbReference>
<evidence type="ECO:0000256" key="2">
    <source>
        <dbReference type="ARBA" id="ARBA00022723"/>
    </source>
</evidence>
<reference evidence="13 14" key="1">
    <citation type="submission" date="2024-04" db="EMBL/GenBank/DDBJ databases">
        <title>The reference genome of an endangered Asteraceae, Deinandra increscens subsp. villosa, native to the Central Coast of California.</title>
        <authorList>
            <person name="Guilliams M."/>
            <person name="Hasenstab-Lehman K."/>
            <person name="Meyer R."/>
            <person name="Mcevoy S."/>
        </authorList>
    </citation>
    <scope>NUCLEOTIDE SEQUENCE [LARGE SCALE GENOMIC DNA]</scope>
    <source>
        <tissue evidence="13">Leaf</tissue>
    </source>
</reference>
<gene>
    <name evidence="13" type="ORF">SSX86_015219</name>
</gene>
<dbReference type="InterPro" id="IPR004332">
    <property type="entry name" value="Transposase_MuDR"/>
</dbReference>
<dbReference type="GO" id="GO:0008270">
    <property type="term" value="F:zinc ion binding"/>
    <property type="evidence" value="ECO:0007669"/>
    <property type="project" value="UniProtKB-KW"/>
</dbReference>
<dbReference type="Pfam" id="PF10551">
    <property type="entry name" value="MULE"/>
    <property type="match status" value="1"/>
</dbReference>
<evidence type="ECO:0000259" key="11">
    <source>
        <dbReference type="PROSITE" id="PS50158"/>
    </source>
</evidence>
<feature type="region of interest" description="Disordered" evidence="10">
    <location>
        <begin position="610"/>
        <end position="629"/>
    </location>
</feature>